<dbReference type="InterPro" id="IPR027469">
    <property type="entry name" value="Cation_efflux_TMD_sf"/>
</dbReference>
<dbReference type="FunFam" id="1.20.1510.10:FF:000005">
    <property type="entry name" value="Putative Cation diffusion facilitator 1"/>
    <property type="match status" value="1"/>
</dbReference>
<dbReference type="GO" id="GO:0098771">
    <property type="term" value="P:inorganic ion homeostasis"/>
    <property type="evidence" value="ECO:0007669"/>
    <property type="project" value="UniProtKB-ARBA"/>
</dbReference>
<organism evidence="10 11">
    <name type="scientific">Xylona heveae (strain CBS 132557 / TC161)</name>
    <dbReference type="NCBI Taxonomy" id="1328760"/>
    <lineage>
        <taxon>Eukaryota</taxon>
        <taxon>Fungi</taxon>
        <taxon>Dikarya</taxon>
        <taxon>Ascomycota</taxon>
        <taxon>Pezizomycotina</taxon>
        <taxon>Xylonomycetes</taxon>
        <taxon>Xylonales</taxon>
        <taxon>Xylonaceae</taxon>
        <taxon>Xylona</taxon>
    </lineage>
</organism>
<proteinExistence type="predicted"/>
<dbReference type="Gene3D" id="3.30.70.1350">
    <property type="entry name" value="Cation efflux protein, cytoplasmic domain"/>
    <property type="match status" value="1"/>
</dbReference>
<dbReference type="EMBL" id="KV407465">
    <property type="protein sequence ID" value="KZF19692.1"/>
    <property type="molecule type" value="Genomic_DNA"/>
</dbReference>
<reference evidence="10 11" key="1">
    <citation type="journal article" date="2016" name="Fungal Biol.">
        <title>The genome of Xylona heveae provides a window into fungal endophytism.</title>
        <authorList>
            <person name="Gazis R."/>
            <person name="Kuo A."/>
            <person name="Riley R."/>
            <person name="LaButti K."/>
            <person name="Lipzen A."/>
            <person name="Lin J."/>
            <person name="Amirebrahimi M."/>
            <person name="Hesse C.N."/>
            <person name="Spatafora J.W."/>
            <person name="Henrissat B."/>
            <person name="Hainaut M."/>
            <person name="Grigoriev I.V."/>
            <person name="Hibbett D.S."/>
        </authorList>
    </citation>
    <scope>NUCLEOTIDE SEQUENCE [LARGE SCALE GENOMIC DNA]</scope>
    <source>
        <strain evidence="10 11">TC161</strain>
    </source>
</reference>
<feature type="transmembrane region" description="Helical" evidence="7">
    <location>
        <begin position="230"/>
        <end position="252"/>
    </location>
</feature>
<dbReference type="STRING" id="1328760.A0A164ZY90"/>
<dbReference type="FunFam" id="3.30.70.1350:FF:000003">
    <property type="entry name" value="Cation diffusion facilitator 1"/>
    <property type="match status" value="1"/>
</dbReference>
<evidence type="ECO:0000256" key="2">
    <source>
        <dbReference type="ARBA" id="ARBA00022448"/>
    </source>
</evidence>
<keyword evidence="2" id="KW-0813">Transport</keyword>
<feature type="region of interest" description="Disordered" evidence="6">
    <location>
        <begin position="1"/>
        <end position="41"/>
    </location>
</feature>
<gene>
    <name evidence="10" type="ORF">L228DRAFT_241445</name>
</gene>
<protein>
    <submittedName>
        <fullName evidence="10">Uncharacterized protein</fullName>
    </submittedName>
</protein>
<dbReference type="PANTHER" id="PTHR43840:SF12">
    <property type="entry name" value="CATION DIFFUSION FACILITATOR 1 (AFU_ORTHOLOGUE AFUA_1G14440)"/>
    <property type="match status" value="1"/>
</dbReference>
<dbReference type="Pfam" id="PF01545">
    <property type="entry name" value="Cation_efflux"/>
    <property type="match status" value="1"/>
</dbReference>
<evidence type="ECO:0000256" key="6">
    <source>
        <dbReference type="SAM" id="MobiDB-lite"/>
    </source>
</evidence>
<dbReference type="AlphaFoldDB" id="A0A164ZY90"/>
<name>A0A164ZY90_XYLHT</name>
<dbReference type="GO" id="GO:0008324">
    <property type="term" value="F:monoatomic cation transmembrane transporter activity"/>
    <property type="evidence" value="ECO:0007669"/>
    <property type="project" value="InterPro"/>
</dbReference>
<keyword evidence="11" id="KW-1185">Reference proteome</keyword>
<evidence type="ECO:0000256" key="4">
    <source>
        <dbReference type="ARBA" id="ARBA00022989"/>
    </source>
</evidence>
<keyword evidence="4 7" id="KW-1133">Transmembrane helix</keyword>
<dbReference type="RefSeq" id="XP_018185247.1">
    <property type="nucleotide sequence ID" value="XM_018331330.1"/>
</dbReference>
<dbReference type="SUPFAM" id="SSF161111">
    <property type="entry name" value="Cation efflux protein transmembrane domain-like"/>
    <property type="match status" value="1"/>
</dbReference>
<dbReference type="InterPro" id="IPR050291">
    <property type="entry name" value="CDF_Transporter"/>
</dbReference>
<dbReference type="GO" id="GO:0016020">
    <property type="term" value="C:membrane"/>
    <property type="evidence" value="ECO:0007669"/>
    <property type="project" value="UniProtKB-SubCell"/>
</dbReference>
<feature type="domain" description="Cation efflux protein cytoplasmic" evidence="9">
    <location>
        <begin position="366"/>
        <end position="437"/>
    </location>
</feature>
<dbReference type="GO" id="GO:0030003">
    <property type="term" value="P:intracellular monoatomic cation homeostasis"/>
    <property type="evidence" value="ECO:0007669"/>
    <property type="project" value="UniProtKB-ARBA"/>
</dbReference>
<dbReference type="OMA" id="CWALRNQ"/>
<dbReference type="InterPro" id="IPR058533">
    <property type="entry name" value="Cation_efflux_TM"/>
</dbReference>
<evidence type="ECO:0000259" key="8">
    <source>
        <dbReference type="Pfam" id="PF01545"/>
    </source>
</evidence>
<feature type="compositionally biased region" description="Basic and acidic residues" evidence="6">
    <location>
        <begin position="58"/>
        <end position="70"/>
    </location>
</feature>
<feature type="transmembrane region" description="Helical" evidence="7">
    <location>
        <begin position="333"/>
        <end position="350"/>
    </location>
</feature>
<keyword evidence="5 7" id="KW-0472">Membrane</keyword>
<dbReference type="InParanoid" id="A0A164ZY90"/>
<evidence type="ECO:0000256" key="5">
    <source>
        <dbReference type="ARBA" id="ARBA00023136"/>
    </source>
</evidence>
<dbReference type="PANTHER" id="PTHR43840">
    <property type="entry name" value="MITOCHONDRIAL METAL TRANSPORTER 1-RELATED"/>
    <property type="match status" value="1"/>
</dbReference>
<evidence type="ECO:0000256" key="3">
    <source>
        <dbReference type="ARBA" id="ARBA00022692"/>
    </source>
</evidence>
<dbReference type="SUPFAM" id="SSF160240">
    <property type="entry name" value="Cation efflux protein cytoplasmic domain-like"/>
    <property type="match status" value="1"/>
</dbReference>
<keyword evidence="3 7" id="KW-0812">Transmembrane</keyword>
<dbReference type="GeneID" id="28896467"/>
<evidence type="ECO:0000259" key="9">
    <source>
        <dbReference type="Pfam" id="PF16916"/>
    </source>
</evidence>
<comment type="subcellular location">
    <subcellularLocation>
        <location evidence="1">Membrane</location>
        <topology evidence="1">Multi-pass membrane protein</topology>
    </subcellularLocation>
</comment>
<dbReference type="InterPro" id="IPR036837">
    <property type="entry name" value="Cation_efflux_CTD_sf"/>
</dbReference>
<feature type="transmembrane region" description="Helical" evidence="7">
    <location>
        <begin position="264"/>
        <end position="288"/>
    </location>
</feature>
<feature type="region of interest" description="Disordered" evidence="6">
    <location>
        <begin position="58"/>
        <end position="82"/>
    </location>
</feature>
<dbReference type="InterPro" id="IPR027470">
    <property type="entry name" value="Cation_efflux_CTD"/>
</dbReference>
<sequence>MASDSNIHRPASVQTLASTPAPIELSAIPNKATSTGFEPPSFEADTAAVARPAAFHLSEADDHADIERQGPPRYSVEDDPYQLSSKLKSPRELDQIKANISRKRSKGCGSFSVASNYWKGNQLQGFYENQNENIERLLKPVDEHRRAAKEEQGGNQLKYKIAVRGSFAANIILAGLQVYGAAASESLSLFTTMADALFDPLSNLMLILSNRAVNSVDPRRFPSGKARIETAGNIFFCFLMCSVSFILIVLSARDLAAGSDTNTLHFHLPSVIAVVVAFCTKLALWFYCYSLRNIYSQVRILWEDHRNDLIINGFGILTSVGGSKLRWWIDPMGAILLSCLISVLWLKTAYQEFQLLIGVSADTQMLQHITYISMTHSPMISAIDTVRAYHSGPRIIVEVDIVMDPNETLQATHDVAEELQTKLESLPDVERAYVHVDYETSHKPEHFLKKEL</sequence>
<evidence type="ECO:0000313" key="10">
    <source>
        <dbReference type="EMBL" id="KZF19692.1"/>
    </source>
</evidence>
<evidence type="ECO:0000256" key="1">
    <source>
        <dbReference type="ARBA" id="ARBA00004141"/>
    </source>
</evidence>
<evidence type="ECO:0000256" key="7">
    <source>
        <dbReference type="SAM" id="Phobius"/>
    </source>
</evidence>
<feature type="domain" description="Cation efflux protein transmembrane" evidence="8">
    <location>
        <begin position="166"/>
        <end position="356"/>
    </location>
</feature>
<accession>A0A164ZY90</accession>
<dbReference type="Pfam" id="PF16916">
    <property type="entry name" value="ZT_dimer"/>
    <property type="match status" value="1"/>
</dbReference>
<dbReference type="Gene3D" id="1.20.1510.10">
    <property type="entry name" value="Cation efflux protein transmembrane domain"/>
    <property type="match status" value="1"/>
</dbReference>
<feature type="transmembrane region" description="Helical" evidence="7">
    <location>
        <begin position="161"/>
        <end position="181"/>
    </location>
</feature>
<dbReference type="OrthoDB" id="78296at2759"/>
<evidence type="ECO:0000313" key="11">
    <source>
        <dbReference type="Proteomes" id="UP000076632"/>
    </source>
</evidence>
<dbReference type="Proteomes" id="UP000076632">
    <property type="component" value="Unassembled WGS sequence"/>
</dbReference>